<name>A0A0F9MY35_9ZZZZ</name>
<evidence type="ECO:0000256" key="1">
    <source>
        <dbReference type="SAM" id="MobiDB-lite"/>
    </source>
</evidence>
<sequence>MTKPLTKRQKKLRANARANNMAAKREAEAKEYAAFVADEVLGLNKNQSIDLADVIGVVARARQADAAFVKARLPGMSKANIARSIRWAKELRLVGQTDSGVLVYKVPLPKKKAPAKKSPVAEAAKKARLSRQTAKAKKASPKLSRNDRQDMEYVVMHVRTEGPRTVEDFVCELQGISTDSAQRAVNNAVERGWLVKDGGDYRLPEGHKGAKKAAPELTKEELEAVEELVLFLGENCPDDSPPVTAEELGNESVGGEALGCDWTILAALKLGLIARDGDGYRLAKWYKGAKSAKSKYDRAPWFDAKAKMSIAEYTEMESVIGYVRRWGYSPTDVMAKDMPKIDVPRAVANAVKLGVIDHGKLGYYLVDDKPKTGGEPKPKKPITEDVLAACERELAKCKIAIEQQRKAAMEALRDSSAKEGALRTKVDTLEKLIAHWELRNNVQVATYRLERWVTGTLDEGIQETGRSLIELRSAMSGSPNGAIRDATTEDWIAWATERMVELNAAMAILNRYSYPRDPVMTEAKPEPGLGFTNAIIHMVGQPIGDATWPKKGKG</sequence>
<reference evidence="2" key="1">
    <citation type="journal article" date="2015" name="Nature">
        <title>Complex archaea that bridge the gap between prokaryotes and eukaryotes.</title>
        <authorList>
            <person name="Spang A."/>
            <person name="Saw J.H."/>
            <person name="Jorgensen S.L."/>
            <person name="Zaremba-Niedzwiedzka K."/>
            <person name="Martijn J."/>
            <person name="Lind A.E."/>
            <person name="van Eijk R."/>
            <person name="Schleper C."/>
            <person name="Guy L."/>
            <person name="Ettema T.J."/>
        </authorList>
    </citation>
    <scope>NUCLEOTIDE SEQUENCE</scope>
</reference>
<accession>A0A0F9MY35</accession>
<proteinExistence type="predicted"/>
<feature type="region of interest" description="Disordered" evidence="1">
    <location>
        <begin position="1"/>
        <end position="20"/>
    </location>
</feature>
<dbReference type="EMBL" id="LAZR01004231">
    <property type="protein sequence ID" value="KKN10594.1"/>
    <property type="molecule type" value="Genomic_DNA"/>
</dbReference>
<gene>
    <name evidence="2" type="ORF">LCGC14_1035060</name>
</gene>
<dbReference type="AlphaFoldDB" id="A0A0F9MY35"/>
<protein>
    <submittedName>
        <fullName evidence="2">Uncharacterized protein</fullName>
    </submittedName>
</protein>
<organism evidence="2">
    <name type="scientific">marine sediment metagenome</name>
    <dbReference type="NCBI Taxonomy" id="412755"/>
    <lineage>
        <taxon>unclassified sequences</taxon>
        <taxon>metagenomes</taxon>
        <taxon>ecological metagenomes</taxon>
    </lineage>
</organism>
<feature type="compositionally biased region" description="Basic residues" evidence="1">
    <location>
        <begin position="1"/>
        <end position="14"/>
    </location>
</feature>
<evidence type="ECO:0000313" key="2">
    <source>
        <dbReference type="EMBL" id="KKN10594.1"/>
    </source>
</evidence>
<comment type="caution">
    <text evidence="2">The sequence shown here is derived from an EMBL/GenBank/DDBJ whole genome shotgun (WGS) entry which is preliminary data.</text>
</comment>